<evidence type="ECO:0000313" key="9">
    <source>
        <dbReference type="Proteomes" id="UP001221302"/>
    </source>
</evidence>
<comment type="caution">
    <text evidence="8">The sequence shown here is derived from an EMBL/GenBank/DDBJ whole genome shotgun (WGS) entry which is preliminary data.</text>
</comment>
<keyword evidence="4" id="KW-0378">Hydrolase</keyword>
<dbReference type="GO" id="GO:0008758">
    <property type="term" value="F:UDP-2,3-diacylglucosamine hydrolase activity"/>
    <property type="evidence" value="ECO:0007669"/>
    <property type="project" value="TreeGrafter"/>
</dbReference>
<dbReference type="EMBL" id="JARGDL010000010">
    <property type="protein sequence ID" value="MDF1612097.1"/>
    <property type="molecule type" value="Genomic_DNA"/>
</dbReference>
<dbReference type="SUPFAM" id="SSF56300">
    <property type="entry name" value="Metallo-dependent phosphatases"/>
    <property type="match status" value="1"/>
</dbReference>
<evidence type="ECO:0000256" key="6">
    <source>
        <dbReference type="ARBA" id="ARBA00023211"/>
    </source>
</evidence>
<dbReference type="PANTHER" id="PTHR34990">
    <property type="entry name" value="UDP-2,3-DIACYLGLUCOSAMINE HYDROLASE-RELATED"/>
    <property type="match status" value="1"/>
</dbReference>
<evidence type="ECO:0000256" key="5">
    <source>
        <dbReference type="ARBA" id="ARBA00023136"/>
    </source>
</evidence>
<protein>
    <submittedName>
        <fullName evidence="8">UDP-2,3-diacylglucosamine diphosphatase</fullName>
    </submittedName>
</protein>
<dbReference type="PANTHER" id="PTHR34990:SF1">
    <property type="entry name" value="UDP-2,3-DIACYLGLUCOSAMINE HYDROLASE"/>
    <property type="match status" value="1"/>
</dbReference>
<keyword evidence="3" id="KW-0479">Metal-binding</keyword>
<dbReference type="AlphaFoldDB" id="A0AAE3P1N2"/>
<keyword evidence="6" id="KW-0464">Manganese</keyword>
<accession>A0AAE3P1N2</accession>
<evidence type="ECO:0000259" key="7">
    <source>
        <dbReference type="Pfam" id="PF00149"/>
    </source>
</evidence>
<dbReference type="GO" id="GO:0009245">
    <property type="term" value="P:lipid A biosynthetic process"/>
    <property type="evidence" value="ECO:0007669"/>
    <property type="project" value="TreeGrafter"/>
</dbReference>
<dbReference type="Proteomes" id="UP001221302">
    <property type="component" value="Unassembled WGS sequence"/>
</dbReference>
<keyword evidence="9" id="KW-1185">Reference proteome</keyword>
<dbReference type="GO" id="GO:0046872">
    <property type="term" value="F:metal ion binding"/>
    <property type="evidence" value="ECO:0007669"/>
    <property type="project" value="UniProtKB-KW"/>
</dbReference>
<evidence type="ECO:0000256" key="3">
    <source>
        <dbReference type="ARBA" id="ARBA00022723"/>
    </source>
</evidence>
<dbReference type="RefSeq" id="WP_321535865.1">
    <property type="nucleotide sequence ID" value="NZ_JARGDL010000010.1"/>
</dbReference>
<name>A0AAE3P1N2_9BACT</name>
<dbReference type="InterPro" id="IPR043461">
    <property type="entry name" value="LpxH-like"/>
</dbReference>
<keyword evidence="2" id="KW-0997">Cell inner membrane</keyword>
<dbReference type="Gene3D" id="3.60.21.10">
    <property type="match status" value="1"/>
</dbReference>
<keyword evidence="1" id="KW-1003">Cell membrane</keyword>
<evidence type="ECO:0000256" key="1">
    <source>
        <dbReference type="ARBA" id="ARBA00022475"/>
    </source>
</evidence>
<evidence type="ECO:0000256" key="4">
    <source>
        <dbReference type="ARBA" id="ARBA00022801"/>
    </source>
</evidence>
<organism evidence="8 9">
    <name type="scientific">Stygiobacter electus</name>
    <dbReference type="NCBI Taxonomy" id="3032292"/>
    <lineage>
        <taxon>Bacteria</taxon>
        <taxon>Pseudomonadati</taxon>
        <taxon>Ignavibacteriota</taxon>
        <taxon>Ignavibacteria</taxon>
        <taxon>Ignavibacteriales</taxon>
        <taxon>Melioribacteraceae</taxon>
        <taxon>Stygiobacter</taxon>
    </lineage>
</organism>
<dbReference type="Pfam" id="PF00149">
    <property type="entry name" value="Metallophos"/>
    <property type="match status" value="1"/>
</dbReference>
<evidence type="ECO:0000256" key="2">
    <source>
        <dbReference type="ARBA" id="ARBA00022519"/>
    </source>
</evidence>
<gene>
    <name evidence="8" type="ORF">P0M35_08035</name>
</gene>
<dbReference type="InterPro" id="IPR004843">
    <property type="entry name" value="Calcineurin-like_PHP"/>
</dbReference>
<dbReference type="InterPro" id="IPR029052">
    <property type="entry name" value="Metallo-depent_PP-like"/>
</dbReference>
<reference evidence="8" key="1">
    <citation type="submission" date="2023-03" db="EMBL/GenBank/DDBJ databases">
        <title>Stygiobacter electus gen. nov., sp. nov., facultatively anaerobic thermotolerant bacterium of the class Ignavibacteria from a well of Yessentuki mineral water deposit.</title>
        <authorList>
            <person name="Podosokorskaya O.A."/>
            <person name="Elcheninov A.G."/>
            <person name="Petrova N.F."/>
            <person name="Zavarzina D.G."/>
            <person name="Kublanov I.V."/>
            <person name="Merkel A.Y."/>
        </authorList>
    </citation>
    <scope>NUCLEOTIDE SEQUENCE</scope>
    <source>
        <strain evidence="8">09-Me</strain>
    </source>
</reference>
<feature type="domain" description="Calcineurin-like phosphoesterase" evidence="7">
    <location>
        <begin position="8"/>
        <end position="206"/>
    </location>
</feature>
<dbReference type="GO" id="GO:0016020">
    <property type="term" value="C:membrane"/>
    <property type="evidence" value="ECO:0007669"/>
    <property type="project" value="GOC"/>
</dbReference>
<keyword evidence="5" id="KW-0472">Membrane</keyword>
<sequence>MNKFKTYFFISDIHLGLHSKEIEKEKEKKLVQFIKYAKENSDELIIVGDLFDYWFEYKKVIQKEFIRTLGALAEYADKGKQIHYIIGNHDFLHKDFFEKEIGVKLYFNELAVELNNKKFFIAHGDGLIKNDIGYKILKKVLRNKFIQKIYSLIHPDLGISIASKSSRASRDYTSKKKYGETDALFETAKKKIDLGYDYVIFGHSHKKAFEKYNYGFYINLGTWLEKPCYGKFINNFEINDWEII</sequence>
<proteinExistence type="predicted"/>
<dbReference type="CDD" id="cd07398">
    <property type="entry name" value="MPP_YbbF-LpxH"/>
    <property type="match status" value="1"/>
</dbReference>
<evidence type="ECO:0000313" key="8">
    <source>
        <dbReference type="EMBL" id="MDF1612097.1"/>
    </source>
</evidence>